<accession>A0A9K3NPS2</accession>
<protein>
    <recommendedName>
        <fullName evidence="4">Hydroxyproline-rich glycoprotein family protein</fullName>
    </recommendedName>
</protein>
<sequence length="483" mass="52894">MRRSLGKLSHPAIGHTSRKALLLSSPFDFSTHAGGNSGGGGGGRGRGRGSDFPKFSFVNSGPNESEETRPDDETPFRAPLGHGRGKPLPPPPNVSRFSSPDPPSGGSVAGRGRGAGIVPPPSPFEESLKPREPIFFRKEGDVTLPPKAPTEDRSGNQEKSNLPSGILSVLSGAGRGRPTPPMTHEASEKVNEVNRHIRPRKPVGQETRPAEPRAPSPKMSREEAVNKAKSVLSRDDNGIDGGARGGSRVAARGDGGGRGQRGRFSDRGRGRGRGRGRQMSNRDDDDNEEDEAETEADKANEEKLRKYLGDEKMDMLVQAFEEAGANVLPSPEEDAYVDAMHTNLMLECEPEYLMAEFDSNPDIDETPPVPLRDALEKMKPFLMAYENIQTEKEWQDVLEETMKHVPLMKELVDHYSGPNRSTAKKQGEELERVAKTLPASAPQSVKRFTDRAVLSLQSNPGWGFNRKCQFMDKLVWEVSQSYK</sequence>
<feature type="compositionally biased region" description="Gly residues" evidence="1">
    <location>
        <begin position="35"/>
        <end position="44"/>
    </location>
</feature>
<organism evidence="2 3">
    <name type="scientific">Helianthus annuus</name>
    <name type="common">Common sunflower</name>
    <dbReference type="NCBI Taxonomy" id="4232"/>
    <lineage>
        <taxon>Eukaryota</taxon>
        <taxon>Viridiplantae</taxon>
        <taxon>Streptophyta</taxon>
        <taxon>Embryophyta</taxon>
        <taxon>Tracheophyta</taxon>
        <taxon>Spermatophyta</taxon>
        <taxon>Magnoliopsida</taxon>
        <taxon>eudicotyledons</taxon>
        <taxon>Gunneridae</taxon>
        <taxon>Pentapetalae</taxon>
        <taxon>asterids</taxon>
        <taxon>campanulids</taxon>
        <taxon>Asterales</taxon>
        <taxon>Asteraceae</taxon>
        <taxon>Asteroideae</taxon>
        <taxon>Heliantheae alliance</taxon>
        <taxon>Heliantheae</taxon>
        <taxon>Helianthus</taxon>
    </lineage>
</organism>
<gene>
    <name evidence="2" type="ORF">HanXRQr2_Chr05g0233931</name>
</gene>
<feature type="compositionally biased region" description="Basic and acidic residues" evidence="1">
    <location>
        <begin position="185"/>
        <end position="195"/>
    </location>
</feature>
<feature type="compositionally biased region" description="Basic and acidic residues" evidence="1">
    <location>
        <begin position="66"/>
        <end position="75"/>
    </location>
</feature>
<dbReference type="PANTHER" id="PTHR47911:SF1">
    <property type="entry name" value="OS06G0664400 PROTEIN"/>
    <property type="match status" value="1"/>
</dbReference>
<dbReference type="Gramene" id="mRNA:HanXRQr2_Chr05g0233931">
    <property type="protein sequence ID" value="mRNA:HanXRQr2_Chr05g0233931"/>
    <property type="gene ID" value="HanXRQr2_Chr05g0233931"/>
</dbReference>
<evidence type="ECO:0000256" key="1">
    <source>
        <dbReference type="SAM" id="MobiDB-lite"/>
    </source>
</evidence>
<evidence type="ECO:0008006" key="4">
    <source>
        <dbReference type="Google" id="ProtNLM"/>
    </source>
</evidence>
<comment type="caution">
    <text evidence="2">The sequence shown here is derived from an EMBL/GenBank/DDBJ whole genome shotgun (WGS) entry which is preliminary data.</text>
</comment>
<evidence type="ECO:0000313" key="2">
    <source>
        <dbReference type="EMBL" id="KAF5807455.1"/>
    </source>
</evidence>
<reference evidence="2" key="1">
    <citation type="journal article" date="2017" name="Nature">
        <title>The sunflower genome provides insights into oil metabolism, flowering and Asterid evolution.</title>
        <authorList>
            <person name="Badouin H."/>
            <person name="Gouzy J."/>
            <person name="Grassa C.J."/>
            <person name="Murat F."/>
            <person name="Staton S.E."/>
            <person name="Cottret L."/>
            <person name="Lelandais-Briere C."/>
            <person name="Owens G.L."/>
            <person name="Carrere S."/>
            <person name="Mayjonade B."/>
            <person name="Legrand L."/>
            <person name="Gill N."/>
            <person name="Kane N.C."/>
            <person name="Bowers J.E."/>
            <person name="Hubner S."/>
            <person name="Bellec A."/>
            <person name="Berard A."/>
            <person name="Berges H."/>
            <person name="Blanchet N."/>
            <person name="Boniface M.C."/>
            <person name="Brunel D."/>
            <person name="Catrice O."/>
            <person name="Chaidir N."/>
            <person name="Claudel C."/>
            <person name="Donnadieu C."/>
            <person name="Faraut T."/>
            <person name="Fievet G."/>
            <person name="Helmstetter N."/>
            <person name="King M."/>
            <person name="Knapp S.J."/>
            <person name="Lai Z."/>
            <person name="Le Paslier M.C."/>
            <person name="Lippi Y."/>
            <person name="Lorenzon L."/>
            <person name="Mandel J.R."/>
            <person name="Marage G."/>
            <person name="Marchand G."/>
            <person name="Marquand E."/>
            <person name="Bret-Mestries E."/>
            <person name="Morien E."/>
            <person name="Nambeesan S."/>
            <person name="Nguyen T."/>
            <person name="Pegot-Espagnet P."/>
            <person name="Pouilly N."/>
            <person name="Raftis F."/>
            <person name="Sallet E."/>
            <person name="Schiex T."/>
            <person name="Thomas J."/>
            <person name="Vandecasteele C."/>
            <person name="Vares D."/>
            <person name="Vear F."/>
            <person name="Vautrin S."/>
            <person name="Crespi M."/>
            <person name="Mangin B."/>
            <person name="Burke J.M."/>
            <person name="Salse J."/>
            <person name="Munos S."/>
            <person name="Vincourt P."/>
            <person name="Rieseberg L.H."/>
            <person name="Langlade N.B."/>
        </authorList>
    </citation>
    <scope>NUCLEOTIDE SEQUENCE</scope>
    <source>
        <tissue evidence="2">Leaves</tissue>
    </source>
</reference>
<dbReference type="PANTHER" id="PTHR47911">
    <property type="entry name" value="HYDROXYPROLINE-RICH GLYCOPROTEIN-LIKE"/>
    <property type="match status" value="1"/>
</dbReference>
<feature type="compositionally biased region" description="Basic and acidic residues" evidence="1">
    <location>
        <begin position="126"/>
        <end position="141"/>
    </location>
</feature>
<dbReference type="EMBL" id="MNCJ02000320">
    <property type="protein sequence ID" value="KAF5807455.1"/>
    <property type="molecule type" value="Genomic_DNA"/>
</dbReference>
<feature type="region of interest" description="Disordered" evidence="1">
    <location>
        <begin position="27"/>
        <end position="303"/>
    </location>
</feature>
<feature type="compositionally biased region" description="Acidic residues" evidence="1">
    <location>
        <begin position="283"/>
        <end position="294"/>
    </location>
</feature>
<dbReference type="AlphaFoldDB" id="A0A9K3NPS2"/>
<evidence type="ECO:0000313" key="3">
    <source>
        <dbReference type="Proteomes" id="UP000215914"/>
    </source>
</evidence>
<feature type="compositionally biased region" description="Basic and acidic residues" evidence="1">
    <location>
        <begin position="219"/>
        <end position="237"/>
    </location>
</feature>
<reference evidence="2" key="2">
    <citation type="submission" date="2020-06" db="EMBL/GenBank/DDBJ databases">
        <title>Helianthus annuus Genome sequencing and assembly Release 2.</title>
        <authorList>
            <person name="Gouzy J."/>
            <person name="Langlade N."/>
            <person name="Munos S."/>
        </authorList>
    </citation>
    <scope>NUCLEOTIDE SEQUENCE</scope>
    <source>
        <tissue evidence="2">Leaves</tissue>
    </source>
</reference>
<keyword evidence="3" id="KW-1185">Reference proteome</keyword>
<name>A0A9K3NPS2_HELAN</name>
<dbReference type="OrthoDB" id="1932806at2759"/>
<dbReference type="Proteomes" id="UP000215914">
    <property type="component" value="Unassembled WGS sequence"/>
</dbReference>
<proteinExistence type="predicted"/>